<name>A0A8S5T9X0_9CAUD</name>
<reference evidence="1" key="1">
    <citation type="journal article" date="2021" name="Proc. Natl. Acad. Sci. U.S.A.">
        <title>A Catalog of Tens of Thousands of Viruses from Human Metagenomes Reveals Hidden Associations with Chronic Diseases.</title>
        <authorList>
            <person name="Tisza M.J."/>
            <person name="Buck C.B."/>
        </authorList>
    </citation>
    <scope>NUCLEOTIDE SEQUENCE</scope>
    <source>
        <strain evidence="1">Ctprd3</strain>
    </source>
</reference>
<organism evidence="1">
    <name type="scientific">Siphoviridae sp. ctprd3</name>
    <dbReference type="NCBI Taxonomy" id="2827943"/>
    <lineage>
        <taxon>Viruses</taxon>
        <taxon>Duplodnaviria</taxon>
        <taxon>Heunggongvirae</taxon>
        <taxon>Uroviricota</taxon>
        <taxon>Caudoviricetes</taxon>
    </lineage>
</organism>
<sequence length="74" mass="8448">MSEASRGYRYTQWRAVTNRTTGLRAGERRQRGRNIEYRNTGAQGTTYGGAMRTLAARTAANNVTERVNRRLRRG</sequence>
<dbReference type="EMBL" id="BK032783">
    <property type="protein sequence ID" value="DAF60125.1"/>
    <property type="molecule type" value="Genomic_DNA"/>
</dbReference>
<accession>A0A8S5T9X0</accession>
<evidence type="ECO:0000313" key="1">
    <source>
        <dbReference type="EMBL" id="DAF60125.1"/>
    </source>
</evidence>
<proteinExistence type="predicted"/>
<protein>
    <submittedName>
        <fullName evidence="1">Uncharacterized protein</fullName>
    </submittedName>
</protein>